<dbReference type="AlphaFoldDB" id="A0A6G3QNI7"/>
<dbReference type="EMBL" id="JAAGMD010000083">
    <property type="protein sequence ID" value="NEA85063.1"/>
    <property type="molecule type" value="Genomic_DNA"/>
</dbReference>
<keyword evidence="1" id="KW-0472">Membrane</keyword>
<protein>
    <recommendedName>
        <fullName evidence="3">Integral membrane protein</fullName>
    </recommendedName>
</protein>
<evidence type="ECO:0000313" key="2">
    <source>
        <dbReference type="EMBL" id="NEA85063.1"/>
    </source>
</evidence>
<feature type="transmembrane region" description="Helical" evidence="1">
    <location>
        <begin position="135"/>
        <end position="152"/>
    </location>
</feature>
<evidence type="ECO:0000256" key="1">
    <source>
        <dbReference type="SAM" id="Phobius"/>
    </source>
</evidence>
<comment type="caution">
    <text evidence="2">The sequence shown here is derived from an EMBL/GenBank/DDBJ whole genome shotgun (WGS) entry which is preliminary data.</text>
</comment>
<organism evidence="2">
    <name type="scientific">Streptomyces sp. SID14436</name>
    <dbReference type="NCBI Taxonomy" id="2706070"/>
    <lineage>
        <taxon>Bacteria</taxon>
        <taxon>Bacillati</taxon>
        <taxon>Actinomycetota</taxon>
        <taxon>Actinomycetes</taxon>
        <taxon>Kitasatosporales</taxon>
        <taxon>Streptomycetaceae</taxon>
        <taxon>Streptomyces</taxon>
    </lineage>
</organism>
<keyword evidence="1" id="KW-0812">Transmembrane</keyword>
<keyword evidence="1" id="KW-1133">Transmembrane helix</keyword>
<sequence length="158" mass="16297">MAVAPLGAVGYVLWVGHRTGGGPLGYLDVQAGWRNGFDGGYAFARFTAEKFTAPATVPAGLALVVGVGLLVWLYGVCVRQRQPLGLLVYAGAVTVLALCASSYFGSKPRLLLPAFPLLLPLALGLARLRTPRSAAVLGTLAVASAVYGAFWLNGSGPP</sequence>
<accession>A0A6G3QNI7</accession>
<gene>
    <name evidence="2" type="ORF">G3I53_03055</name>
</gene>
<feature type="transmembrane region" description="Helical" evidence="1">
    <location>
        <begin position="110"/>
        <end position="128"/>
    </location>
</feature>
<name>A0A6G3QNI7_9ACTN</name>
<feature type="transmembrane region" description="Helical" evidence="1">
    <location>
        <begin position="55"/>
        <end position="74"/>
    </location>
</feature>
<reference evidence="2" key="1">
    <citation type="submission" date="2020-01" db="EMBL/GenBank/DDBJ databases">
        <title>Insect and environment-associated Actinomycetes.</title>
        <authorList>
            <person name="Currrie C."/>
            <person name="Chevrette M."/>
            <person name="Carlson C."/>
            <person name="Stubbendieck R."/>
            <person name="Wendt-Pienkowski E."/>
        </authorList>
    </citation>
    <scope>NUCLEOTIDE SEQUENCE</scope>
    <source>
        <strain evidence="2">SID14436</strain>
    </source>
</reference>
<feature type="transmembrane region" description="Helical" evidence="1">
    <location>
        <begin position="86"/>
        <end position="104"/>
    </location>
</feature>
<evidence type="ECO:0008006" key="3">
    <source>
        <dbReference type="Google" id="ProtNLM"/>
    </source>
</evidence>
<proteinExistence type="predicted"/>